<dbReference type="Proteomes" id="UP000242715">
    <property type="component" value="Unassembled WGS sequence"/>
</dbReference>
<organism evidence="3 4">
    <name type="scientific">Trifolium subterraneum</name>
    <name type="common">Subterranean clover</name>
    <dbReference type="NCBI Taxonomy" id="3900"/>
    <lineage>
        <taxon>Eukaryota</taxon>
        <taxon>Viridiplantae</taxon>
        <taxon>Streptophyta</taxon>
        <taxon>Embryophyta</taxon>
        <taxon>Tracheophyta</taxon>
        <taxon>Spermatophyta</taxon>
        <taxon>Magnoliopsida</taxon>
        <taxon>eudicotyledons</taxon>
        <taxon>Gunneridae</taxon>
        <taxon>Pentapetalae</taxon>
        <taxon>rosids</taxon>
        <taxon>fabids</taxon>
        <taxon>Fabales</taxon>
        <taxon>Fabaceae</taxon>
        <taxon>Papilionoideae</taxon>
        <taxon>50 kb inversion clade</taxon>
        <taxon>NPAAA clade</taxon>
        <taxon>Hologalegina</taxon>
        <taxon>IRL clade</taxon>
        <taxon>Trifolieae</taxon>
        <taxon>Trifolium</taxon>
    </lineage>
</organism>
<gene>
    <name evidence="3" type="ORF">TSUD_270360</name>
</gene>
<accession>A0A2Z6NRY1</accession>
<feature type="compositionally biased region" description="Basic and acidic residues" evidence="1">
    <location>
        <begin position="1"/>
        <end position="94"/>
    </location>
</feature>
<dbReference type="InterPro" id="IPR001214">
    <property type="entry name" value="SET_dom"/>
</dbReference>
<dbReference type="CDD" id="cd10531">
    <property type="entry name" value="SET_SETD2-like"/>
    <property type="match status" value="1"/>
</dbReference>
<dbReference type="PANTHER" id="PTHR46655">
    <property type="entry name" value="HISTONE-LYSINE N-METHYLTRANSFERASE ATXR3"/>
    <property type="match status" value="1"/>
</dbReference>
<dbReference type="Gene3D" id="2.170.270.10">
    <property type="entry name" value="SET domain"/>
    <property type="match status" value="1"/>
</dbReference>
<feature type="domain" description="SET" evidence="2">
    <location>
        <begin position="1264"/>
        <end position="1407"/>
    </location>
</feature>
<dbReference type="Pfam" id="PF25531">
    <property type="entry name" value="GYF_ATXR3"/>
    <property type="match status" value="2"/>
</dbReference>
<dbReference type="Pfam" id="PF19633">
    <property type="entry name" value="SDG2_C"/>
    <property type="match status" value="1"/>
</dbReference>
<dbReference type="OrthoDB" id="308383at2759"/>
<sequence>PYSHEKSPYGRDRSPYSREKYPHGREISPYSHEKSPYGRDRSPYSREKYLHGRERSPYSHEKSPYGRDRSPYSREKYPHGRERSPCDRNWDRSRHRDHKLRSPTHAERSPQSRGRQRGCRDPTPNLIEQSPLDRTRENIDRETSNKPLSSEKHNSQYSCKNPENKNIQKESNLPGIESQGERNVHDANGSVEKGVCNEPEKEQKSCSPAVNCKDSPCLQLPPEEQPFMEDMEEDMDICDTPPHVPVVADSSIGKWFYLDYYGVEHGPSKLSDIKVLVDDGVLLPDHFIKHIDSDRWLTVENAASPLAAQSFPLIVSDTITQLVNPPEAPGNLLSDTGDILQTGPENYLEWQSPSLQSKLCPDDSVLAPQMLEDSHFDERVGVLLEGYDIIPGKELEAITEALQMNFEYAEWDDLGDYKGFPGPDTCPNMDHDSKIDFASSEHESQLIMPSDKDIGFTLGVPDDWFSARWSCKGGDWKRNDDSQDRYCKKKLVLNDGFPLCQMPKSGCEDPRWSSKDDLYYPSYSRKLDIPLWAFCTDESVDCTGAVSRAIQSKFGSVRGVKGNVHSVVRINSCVVKDQGSLVSESHHKTQGKDRYRSRSARPCSSTSDSKKSSAEEDSQSKTVNDQGSQGYCRSEELVNTSQDHLCAVNDLQLHLGDWYYLDGSGRERGPSSFSDLQSLVDQGIIKKYSSVFRKCDKLWVPVTSSTETYNVNLKSHQESSSVSGEFSGHRSVKSQGVSFGEPHSKSNMFNSLYPQFVGYTRGKLHELVIKSYKSREFAAVINEVLDPWINARQPKKEIEKQIYWKSEGDAHASKRARVLLDDSEEESDFVDDSFIIENDKSTLEALSGDVTFSTEESGINVSKEGGWGLLDGRMLARVFHFLRSDLKSLVFASMACKHWKASVNFYKEVSRNINLSSLSHSCTDSILWNIVNTYEKDKIKSMILMGCTNITADMLEKILLSVSGLSTVDIRGCNQFEELTPKFTNLKWIKSRNSRITKTADDPHKIRSLKQISDHSLSGSKASSLGIRDDFGELKIYFDSVDKRDTAKQLFRQNLYKRSKLYDARKSSSILSRDARTRRWSIKKSESGYKRMEEFLASRLREIMKANACDFFVPKVAEIEAKMKRGYYNGHGLSSVKDDIRRMCRDAMKSSEDGNSDGDTSTSNTDSDQEVHLESRTRDSKGNGYLTPNDGLDFITDEREWGARMTKASLVPPVTRKYDVIDQYVIVADEDDVKRKMRVSLPDDYAEKLTAQKNGTEESDMELPEVKGYKPRKMLEHEVVEQEGLGVVCNKEEGFGEDDFVVEFLGEVYPVWKWFEKQDGIRSLQKNSKDPAPEFYNIYLERPKGDADGYDLVVVDAMHKANYASRICHSCRPNCEAKVTAVGGHYQIGIYSVRKIQHGEEITFDYNSVTESKEEYEASVCLCGSQVCRGSYLNLTGEGAFQKVLKEWHGILDCHYLMLEACELNSVSEEDYNDLGRAGLGSCLLGGLPDWLVAYAARLVRFINFERTKLPEAILKHNLEEKRKYFSEICLEVERSDAEVQAEGVYNQRLQNLAVTLDKVRYVMRCIFGDPMKAPPPLEKLSPEAVVSFLWKGEDSFVEELLQCMTPHVAESALNDLKSKVRARDPLVSKDIQKAVQKSLLWLRDEVRNLPCTYKCRHDAAADLIHIYAYTKYFFRVLDYKTFTSPPVYISPLDLGPKCADKLGAGLQEYRKIYGQNYCLGQLIFWHNQSDVEPDCTLARASRGSLSLPDISSFYAKAHKPSRQRVYGPKTVRSMLTRMEKHPQRPWPKDQIWSFKSSPKFFGSPMLDAVINNTPLDREMVHWLKHRPAIFQAMWDR</sequence>
<evidence type="ECO:0000259" key="2">
    <source>
        <dbReference type="PROSITE" id="PS50280"/>
    </source>
</evidence>
<feature type="compositionally biased region" description="Basic and acidic residues" evidence="1">
    <location>
        <begin position="131"/>
        <end position="154"/>
    </location>
</feature>
<dbReference type="PROSITE" id="PS50280">
    <property type="entry name" value="SET"/>
    <property type="match status" value="1"/>
</dbReference>
<proteinExistence type="predicted"/>
<dbReference type="InterPro" id="IPR046341">
    <property type="entry name" value="SET_dom_sf"/>
</dbReference>
<protein>
    <recommendedName>
        <fullName evidence="2">SET domain-containing protein</fullName>
    </recommendedName>
</protein>
<dbReference type="SMART" id="SM00317">
    <property type="entry name" value="SET"/>
    <property type="match status" value="1"/>
</dbReference>
<feature type="region of interest" description="Disordered" evidence="1">
    <location>
        <begin position="1"/>
        <end position="208"/>
    </location>
</feature>
<evidence type="ECO:0000256" key="1">
    <source>
        <dbReference type="SAM" id="MobiDB-lite"/>
    </source>
</evidence>
<name>A0A2Z6NRY1_TRISU</name>
<evidence type="ECO:0000313" key="4">
    <source>
        <dbReference type="Proteomes" id="UP000242715"/>
    </source>
</evidence>
<dbReference type="InterPro" id="IPR057851">
    <property type="entry name" value="ATXR3_GYF"/>
</dbReference>
<feature type="compositionally biased region" description="Basic and acidic residues" evidence="1">
    <location>
        <begin position="1169"/>
        <end position="1181"/>
    </location>
</feature>
<feature type="region of interest" description="Disordered" evidence="1">
    <location>
        <begin position="581"/>
        <end position="628"/>
    </location>
</feature>
<dbReference type="SUPFAM" id="SSF82199">
    <property type="entry name" value="SET domain"/>
    <property type="match status" value="1"/>
</dbReference>
<dbReference type="EMBL" id="DF973749">
    <property type="protein sequence ID" value="GAU39192.1"/>
    <property type="molecule type" value="Genomic_DNA"/>
</dbReference>
<evidence type="ECO:0000313" key="3">
    <source>
        <dbReference type="EMBL" id="GAU39192.1"/>
    </source>
</evidence>
<feature type="compositionally biased region" description="Low complexity" evidence="1">
    <location>
        <begin position="1157"/>
        <end position="1166"/>
    </location>
</feature>
<dbReference type="PANTHER" id="PTHR46655:SF1">
    <property type="entry name" value="HISTONE-LYSINE N-METHYLTRANSFERASE ATXR3"/>
    <property type="match status" value="1"/>
</dbReference>
<dbReference type="InterPro" id="IPR045606">
    <property type="entry name" value="ATXR3_C"/>
</dbReference>
<feature type="compositionally biased region" description="Basic and acidic residues" evidence="1">
    <location>
        <begin position="584"/>
        <end position="596"/>
    </location>
</feature>
<keyword evidence="4" id="KW-1185">Reference proteome</keyword>
<reference evidence="4" key="1">
    <citation type="journal article" date="2017" name="Front. Plant Sci.">
        <title>Climate Clever Clovers: New Paradigm to Reduce the Environmental Footprint of Ruminants by Breeding Low Methanogenic Forages Utilizing Haplotype Variation.</title>
        <authorList>
            <person name="Kaur P."/>
            <person name="Appels R."/>
            <person name="Bayer P.E."/>
            <person name="Keeble-Gagnere G."/>
            <person name="Wang J."/>
            <person name="Hirakawa H."/>
            <person name="Shirasawa K."/>
            <person name="Vercoe P."/>
            <person name="Stefanova K."/>
            <person name="Durmic Z."/>
            <person name="Nichols P."/>
            <person name="Revell C."/>
            <person name="Isobe S.N."/>
            <person name="Edwards D."/>
            <person name="Erskine W."/>
        </authorList>
    </citation>
    <scope>NUCLEOTIDE SEQUENCE [LARGE SCALE GENOMIC DNA]</scope>
    <source>
        <strain evidence="4">cv. Daliak</strain>
    </source>
</reference>
<feature type="region of interest" description="Disordered" evidence="1">
    <location>
        <begin position="1148"/>
        <end position="1191"/>
    </location>
</feature>
<dbReference type="Pfam" id="PF00856">
    <property type="entry name" value="SET"/>
    <property type="match status" value="1"/>
</dbReference>
<feature type="non-terminal residue" evidence="3">
    <location>
        <position position="1"/>
    </location>
</feature>